<feature type="compositionally biased region" description="Low complexity" evidence="1">
    <location>
        <begin position="241"/>
        <end position="250"/>
    </location>
</feature>
<name>A0A484B6T2_DRONA</name>
<feature type="compositionally biased region" description="Basic residues" evidence="1">
    <location>
        <begin position="98"/>
        <end position="119"/>
    </location>
</feature>
<protein>
    <submittedName>
        <fullName evidence="2">Uncharacterized protein</fullName>
    </submittedName>
</protein>
<dbReference type="OrthoDB" id="74360at2759"/>
<feature type="compositionally biased region" description="Low complexity" evidence="1">
    <location>
        <begin position="49"/>
        <end position="66"/>
    </location>
</feature>
<sequence>MATINDEEVNSNGKVDSSMEPESTLQQLKAKKNKSNLFLIKSYSFIERNNNNNSNRNNNNNNNNNNHGLYNKRLQSPDMEPFPDIASLMLVADEQPTKKTRTKKSQNTKPKTKAIKNGKKQREEDQQDPQDPQDPQFISEQEAQLLRRNPHEYEELLKHSPAAHGLHLPRPQSLPGKVHFEASALCIIEPPASKRRSGNIKRESFLRQSLQSIRRSFGSNKNSSKLSIATPSITPMPSPVSSNASSTSTTSSCSSATAITMLSKAQAHNHILDEFLPTPVVLLLNHDAQIQYISQAVNR</sequence>
<feature type="compositionally biased region" description="Polar residues" evidence="1">
    <location>
        <begin position="10"/>
        <end position="27"/>
    </location>
</feature>
<proteinExistence type="predicted"/>
<feature type="region of interest" description="Disordered" evidence="1">
    <location>
        <begin position="93"/>
        <end position="135"/>
    </location>
</feature>
<gene>
    <name evidence="2" type="ORF">AWZ03_008973</name>
</gene>
<comment type="caution">
    <text evidence="2">The sequence shown here is derived from an EMBL/GenBank/DDBJ whole genome shotgun (WGS) entry which is preliminary data.</text>
</comment>
<reference evidence="2 3" key="1">
    <citation type="journal article" date="2019" name="J. Hered.">
        <title>An Improved Genome Assembly for Drosophila navojoa, the Basal Species in the mojavensis Cluster.</title>
        <authorList>
            <person name="Vanderlinde T."/>
            <person name="Dupim E.G."/>
            <person name="Nazario-Yepiz N.O."/>
            <person name="Carvalho A.B."/>
        </authorList>
    </citation>
    <scope>NUCLEOTIDE SEQUENCE [LARGE SCALE GENOMIC DNA]</scope>
    <source>
        <strain evidence="2">Navoj_Jal97</strain>
        <tissue evidence="2">Whole organism</tissue>
    </source>
</reference>
<feature type="region of interest" description="Disordered" evidence="1">
    <location>
        <begin position="49"/>
        <end position="81"/>
    </location>
</feature>
<dbReference type="AlphaFoldDB" id="A0A484B6T2"/>
<feature type="compositionally biased region" description="Polar residues" evidence="1">
    <location>
        <begin position="216"/>
        <end position="235"/>
    </location>
</feature>
<dbReference type="Proteomes" id="UP000295192">
    <property type="component" value="Unassembled WGS sequence"/>
</dbReference>
<feature type="region of interest" description="Disordered" evidence="1">
    <location>
        <begin position="1"/>
        <end position="30"/>
    </location>
</feature>
<feature type="region of interest" description="Disordered" evidence="1">
    <location>
        <begin position="216"/>
        <end position="250"/>
    </location>
</feature>
<dbReference type="EMBL" id="LSRL02000099">
    <property type="protein sequence ID" value="TDG44567.1"/>
    <property type="molecule type" value="Genomic_DNA"/>
</dbReference>
<evidence type="ECO:0000313" key="3">
    <source>
        <dbReference type="Proteomes" id="UP000295192"/>
    </source>
</evidence>
<evidence type="ECO:0000313" key="2">
    <source>
        <dbReference type="EMBL" id="TDG44567.1"/>
    </source>
</evidence>
<keyword evidence="3" id="KW-1185">Reference proteome</keyword>
<organism evidence="2 3">
    <name type="scientific">Drosophila navojoa</name>
    <name type="common">Fruit fly</name>
    <dbReference type="NCBI Taxonomy" id="7232"/>
    <lineage>
        <taxon>Eukaryota</taxon>
        <taxon>Metazoa</taxon>
        <taxon>Ecdysozoa</taxon>
        <taxon>Arthropoda</taxon>
        <taxon>Hexapoda</taxon>
        <taxon>Insecta</taxon>
        <taxon>Pterygota</taxon>
        <taxon>Neoptera</taxon>
        <taxon>Endopterygota</taxon>
        <taxon>Diptera</taxon>
        <taxon>Brachycera</taxon>
        <taxon>Muscomorpha</taxon>
        <taxon>Ephydroidea</taxon>
        <taxon>Drosophilidae</taxon>
        <taxon>Drosophila</taxon>
    </lineage>
</organism>
<evidence type="ECO:0000256" key="1">
    <source>
        <dbReference type="SAM" id="MobiDB-lite"/>
    </source>
</evidence>
<accession>A0A484B6T2</accession>
<dbReference type="OMA" id="ESIFLAQ"/>